<reference evidence="2 3" key="1">
    <citation type="submission" date="2020-07" db="EMBL/GenBank/DDBJ databases">
        <title>Mycobacterium kansasii (former subtype) with zoonotic potential isolated from diseased indoor pet cat, Japan.</title>
        <authorList>
            <person name="Fukano H."/>
            <person name="Terazono T."/>
            <person name="Hoshino Y."/>
        </authorList>
    </citation>
    <scope>NUCLEOTIDE SEQUENCE [LARGE SCALE GENOMIC DNA]</scope>
    <source>
        <strain evidence="2 3">Kuro-I</strain>
    </source>
</reference>
<dbReference type="InterPro" id="IPR023631">
    <property type="entry name" value="Amidase_dom"/>
</dbReference>
<evidence type="ECO:0000259" key="1">
    <source>
        <dbReference type="Pfam" id="PF01425"/>
    </source>
</evidence>
<keyword evidence="3" id="KW-1185">Reference proteome</keyword>
<dbReference type="GO" id="GO:0003824">
    <property type="term" value="F:catalytic activity"/>
    <property type="evidence" value="ECO:0007669"/>
    <property type="project" value="InterPro"/>
</dbReference>
<protein>
    <recommendedName>
        <fullName evidence="1">Amidase domain-containing protein</fullName>
    </recommendedName>
</protein>
<evidence type="ECO:0000313" key="3">
    <source>
        <dbReference type="Proteomes" id="UP000516380"/>
    </source>
</evidence>
<dbReference type="Pfam" id="PF01425">
    <property type="entry name" value="Amidase"/>
    <property type="match status" value="1"/>
</dbReference>
<dbReference type="InterPro" id="IPR036928">
    <property type="entry name" value="AS_sf"/>
</dbReference>
<dbReference type="Gene3D" id="3.90.1300.10">
    <property type="entry name" value="Amidase signature (AS) domain"/>
    <property type="match status" value="1"/>
</dbReference>
<accession>A0A7G1IMR1</accession>
<dbReference type="AlphaFoldDB" id="A0A7G1IMR1"/>
<feature type="domain" description="Amidase" evidence="1">
    <location>
        <begin position="25"/>
        <end position="104"/>
    </location>
</feature>
<dbReference type="EMBL" id="AP023343">
    <property type="protein sequence ID" value="BCI89958.1"/>
    <property type="molecule type" value="Genomic_DNA"/>
</dbReference>
<dbReference type="PANTHER" id="PTHR11895">
    <property type="entry name" value="TRANSAMIDASE"/>
    <property type="match status" value="1"/>
</dbReference>
<dbReference type="Proteomes" id="UP000516380">
    <property type="component" value="Chromosome"/>
</dbReference>
<sequence length="108" mass="11281">MSELIRSDAATLAARVAAKELSSTELTQACLDQIAATDDRYHAFLHVGADQALSAAGAVDQALAAGETLPSPLAGVPLALKDVFTTIDMPTTCGSKILQDWRSPTTPR</sequence>
<dbReference type="SUPFAM" id="SSF75304">
    <property type="entry name" value="Amidase signature (AS) enzymes"/>
    <property type="match status" value="1"/>
</dbReference>
<evidence type="ECO:0000313" key="2">
    <source>
        <dbReference type="EMBL" id="BCI89958.1"/>
    </source>
</evidence>
<proteinExistence type="predicted"/>
<dbReference type="InterPro" id="IPR000120">
    <property type="entry name" value="Amidase"/>
</dbReference>
<name>A0A7G1IMR1_MYCKA</name>
<gene>
    <name evidence="2" type="ORF">NIIDMKKI_51640</name>
</gene>
<dbReference type="PANTHER" id="PTHR11895:SF151">
    <property type="entry name" value="GLUTAMYL-TRNA(GLN) AMIDOTRANSFERASE SUBUNIT A"/>
    <property type="match status" value="1"/>
</dbReference>
<organism evidence="2 3">
    <name type="scientific">Mycobacterium kansasii</name>
    <dbReference type="NCBI Taxonomy" id="1768"/>
    <lineage>
        <taxon>Bacteria</taxon>
        <taxon>Bacillati</taxon>
        <taxon>Actinomycetota</taxon>
        <taxon>Actinomycetes</taxon>
        <taxon>Mycobacteriales</taxon>
        <taxon>Mycobacteriaceae</taxon>
        <taxon>Mycobacterium</taxon>
    </lineage>
</organism>